<dbReference type="GO" id="GO:0006508">
    <property type="term" value="P:proteolysis"/>
    <property type="evidence" value="ECO:0007669"/>
    <property type="project" value="UniProtKB-KW"/>
</dbReference>
<keyword evidence="3 10" id="KW-0645">Protease</keyword>
<dbReference type="AlphaFoldDB" id="A0A1Y6ER68"/>
<dbReference type="OrthoDB" id="196054at2"/>
<dbReference type="NCBIfam" id="TIGR03902">
    <property type="entry name" value="rhom_GG_sort"/>
    <property type="match status" value="1"/>
</dbReference>
<dbReference type="SUPFAM" id="SSF144091">
    <property type="entry name" value="Rhomboid-like"/>
    <property type="match status" value="1"/>
</dbReference>
<feature type="transmembrane region" description="Helical" evidence="8">
    <location>
        <begin position="106"/>
        <end position="122"/>
    </location>
</feature>
<evidence type="ECO:0000256" key="4">
    <source>
        <dbReference type="ARBA" id="ARBA00022692"/>
    </source>
</evidence>
<keyword evidence="5" id="KW-0378">Hydrolase</keyword>
<dbReference type="EMBL" id="FXWH01000001">
    <property type="protein sequence ID" value="SMQ64826.1"/>
    <property type="molecule type" value="Genomic_DNA"/>
</dbReference>
<proteinExistence type="inferred from homology"/>
<dbReference type="GO" id="GO:0004252">
    <property type="term" value="F:serine-type endopeptidase activity"/>
    <property type="evidence" value="ECO:0007669"/>
    <property type="project" value="InterPro"/>
</dbReference>
<evidence type="ECO:0000259" key="9">
    <source>
        <dbReference type="Pfam" id="PF01694"/>
    </source>
</evidence>
<evidence type="ECO:0000313" key="10">
    <source>
        <dbReference type="EMBL" id="SMQ64826.1"/>
    </source>
</evidence>
<feature type="domain" description="Peptidase S54 rhomboid" evidence="9">
    <location>
        <begin position="42"/>
        <end position="181"/>
    </location>
</feature>
<dbReference type="PANTHER" id="PTHR43066:SF1">
    <property type="entry name" value="RHOMBOID PROTEIN 2"/>
    <property type="match status" value="1"/>
</dbReference>
<dbReference type="Gene3D" id="1.20.1540.10">
    <property type="entry name" value="Rhomboid-like"/>
    <property type="match status" value="1"/>
</dbReference>
<feature type="transmembrane region" description="Helical" evidence="8">
    <location>
        <begin position="166"/>
        <end position="185"/>
    </location>
</feature>
<dbReference type="GO" id="GO:0016020">
    <property type="term" value="C:membrane"/>
    <property type="evidence" value="ECO:0007669"/>
    <property type="project" value="UniProtKB-SubCell"/>
</dbReference>
<dbReference type="InterPro" id="IPR035952">
    <property type="entry name" value="Rhomboid-like_sf"/>
</dbReference>
<evidence type="ECO:0000256" key="3">
    <source>
        <dbReference type="ARBA" id="ARBA00022670"/>
    </source>
</evidence>
<reference evidence="11" key="1">
    <citation type="submission" date="2017-04" db="EMBL/GenBank/DDBJ databases">
        <authorList>
            <person name="Varghese N."/>
            <person name="Submissions S."/>
        </authorList>
    </citation>
    <scope>NUCLEOTIDE SEQUENCE [LARGE SCALE GENOMIC DNA]</scope>
</reference>
<feature type="transmembrane region" description="Helical" evidence="8">
    <location>
        <begin position="82"/>
        <end position="100"/>
    </location>
</feature>
<comment type="subcellular location">
    <subcellularLocation>
        <location evidence="1">Membrane</location>
        <topology evidence="1">Multi-pass membrane protein</topology>
    </subcellularLocation>
</comment>
<keyword evidence="11" id="KW-1185">Reference proteome</keyword>
<feature type="transmembrane region" description="Helical" evidence="8">
    <location>
        <begin position="50"/>
        <end position="73"/>
    </location>
</feature>
<keyword evidence="4 8" id="KW-0812">Transmembrane</keyword>
<feature type="transmembrane region" description="Helical" evidence="8">
    <location>
        <begin position="134"/>
        <end position="154"/>
    </location>
</feature>
<sequence length="201" mass="22689">MLRKLTDFRITLVAFALLLICLQTLPHWHLVLEYRADVLWQEPWRFLTAHLIHLNWAHALLNIAALLIIGLVFKHQFQARTFFNAVITIAVVSSLVVWLIGAPERFVGFSAVLHGLLLMALLNDLQRPSGKPDVLMGVVIAVVVLKVVLESFGISLSDPLLPFDPYLWAMHTGGLIGGLLAWRLHQRSLKQLALREQQAEE</sequence>
<evidence type="ECO:0000256" key="1">
    <source>
        <dbReference type="ARBA" id="ARBA00004141"/>
    </source>
</evidence>
<dbReference type="RefSeq" id="WP_086434222.1">
    <property type="nucleotide sequence ID" value="NZ_FXWH01000001.1"/>
</dbReference>
<dbReference type="PANTHER" id="PTHR43066">
    <property type="entry name" value="RHOMBOID-RELATED PROTEIN"/>
    <property type="match status" value="1"/>
</dbReference>
<organism evidence="10 11">
    <name type="scientific">Pseudidiomarina planktonica</name>
    <dbReference type="NCBI Taxonomy" id="1323738"/>
    <lineage>
        <taxon>Bacteria</taxon>
        <taxon>Pseudomonadati</taxon>
        <taxon>Pseudomonadota</taxon>
        <taxon>Gammaproteobacteria</taxon>
        <taxon>Alteromonadales</taxon>
        <taxon>Idiomarinaceae</taxon>
        <taxon>Pseudidiomarina</taxon>
    </lineage>
</organism>
<evidence type="ECO:0000256" key="6">
    <source>
        <dbReference type="ARBA" id="ARBA00022989"/>
    </source>
</evidence>
<evidence type="ECO:0000256" key="7">
    <source>
        <dbReference type="ARBA" id="ARBA00023136"/>
    </source>
</evidence>
<protein>
    <submittedName>
        <fullName evidence="10">Rhomboid family GlyGly-CTERM serine protease</fullName>
    </submittedName>
</protein>
<evidence type="ECO:0000256" key="5">
    <source>
        <dbReference type="ARBA" id="ARBA00022801"/>
    </source>
</evidence>
<keyword evidence="7 8" id="KW-0472">Membrane</keyword>
<name>A0A1Y6ER68_9GAMM</name>
<dbReference type="Pfam" id="PF01694">
    <property type="entry name" value="Rhomboid"/>
    <property type="match status" value="1"/>
</dbReference>
<dbReference type="Proteomes" id="UP000194450">
    <property type="component" value="Unassembled WGS sequence"/>
</dbReference>
<accession>A0A1Y6ER68</accession>
<comment type="similarity">
    <text evidence="2">Belongs to the peptidase S54 family.</text>
</comment>
<dbReference type="InterPro" id="IPR023826">
    <property type="entry name" value="Rhom-like_SP_proteobac"/>
</dbReference>
<gene>
    <name evidence="10" type="ORF">SAMN06297229_1113</name>
</gene>
<evidence type="ECO:0000256" key="2">
    <source>
        <dbReference type="ARBA" id="ARBA00009045"/>
    </source>
</evidence>
<evidence type="ECO:0000256" key="8">
    <source>
        <dbReference type="SAM" id="Phobius"/>
    </source>
</evidence>
<keyword evidence="6 8" id="KW-1133">Transmembrane helix</keyword>
<evidence type="ECO:0000313" key="11">
    <source>
        <dbReference type="Proteomes" id="UP000194450"/>
    </source>
</evidence>
<dbReference type="InterPro" id="IPR022764">
    <property type="entry name" value="Peptidase_S54_rhomboid_dom"/>
</dbReference>